<feature type="domain" description="ATP-grasp" evidence="1">
    <location>
        <begin position="100"/>
        <end position="257"/>
    </location>
</feature>
<keyword evidence="3" id="KW-1185">Reference proteome</keyword>
<gene>
    <name evidence="2" type="ORF">EVB93_065</name>
</gene>
<organism evidence="2 3">
    <name type="scientific">Rhizobium phage RHph_TM30</name>
    <dbReference type="NCBI Taxonomy" id="2509764"/>
    <lineage>
        <taxon>Viruses</taxon>
        <taxon>Duplodnaviria</taxon>
        <taxon>Heunggongvirae</taxon>
        <taxon>Uroviricota</taxon>
        <taxon>Caudoviricetes</taxon>
        <taxon>Kleczkowskaviridae</taxon>
        <taxon>Cuauhnahuacvirus</taxon>
        <taxon>Cuauhnahuacvirus TM30</taxon>
    </lineage>
</organism>
<reference evidence="2 3" key="1">
    <citation type="submission" date="2020-01" db="EMBL/GenBank/DDBJ databases">
        <title>Patterns of diversity and host range of bacteriophage communities associated with bean-nodulatin bacteria.</title>
        <authorList>
            <person name="Vann Cauwenberghe J."/>
            <person name="Santamaria R.I."/>
            <person name="Bustos P."/>
            <person name="Juarez S."/>
            <person name="Gonzalez V."/>
        </authorList>
    </citation>
    <scope>NUCLEOTIDE SEQUENCE [LARGE SCALE GENOMIC DNA]</scope>
</reference>
<proteinExistence type="predicted"/>
<dbReference type="InterPro" id="IPR025643">
    <property type="entry name" value="R2K_3"/>
</dbReference>
<evidence type="ECO:0000259" key="1">
    <source>
        <dbReference type="Pfam" id="PF14243"/>
    </source>
</evidence>
<dbReference type="Pfam" id="PF14243">
    <property type="entry name" value="R2K_3"/>
    <property type="match status" value="1"/>
</dbReference>
<sequence>MYWILQDFEDNHKLGDVLERMGKEYSYHKVVPFVGELMPKPTDIVELDRVVMFGSYSLRHYAKKHGYTPGVFKLNPYFDESRWWPYLLNGPHNMKTAELRDLLYELQINPQEAYFIRPVEDSKEIAGRVMDRQEIIDMVEGVLALEPNELIGGSLAPQTRMMFGEPQKITREWRLWVVNDKIITASLYKEGSRVVYREELDPYAEEFAKFVISLNPKYSPAYVLDICRTRDSYKIIETNCINAAGFYAADLQKLVMAIEELNHWDIV</sequence>
<protein>
    <submittedName>
        <fullName evidence="2">DUF4343 domain-containing protein</fullName>
    </submittedName>
</protein>
<name>A0A7S5R4W6_9CAUD</name>
<accession>A0A7S5R4W6</accession>
<dbReference type="EMBL" id="MN988521">
    <property type="protein sequence ID" value="QIG71172.1"/>
    <property type="molecule type" value="Genomic_DNA"/>
</dbReference>
<dbReference type="Proteomes" id="UP000629603">
    <property type="component" value="Segment"/>
</dbReference>
<evidence type="ECO:0000313" key="2">
    <source>
        <dbReference type="EMBL" id="QIG71172.1"/>
    </source>
</evidence>
<evidence type="ECO:0000313" key="3">
    <source>
        <dbReference type="Proteomes" id="UP000629603"/>
    </source>
</evidence>